<comment type="similarity">
    <text evidence="1">Belongs to the dynein light chain Tctex-type family.</text>
</comment>
<dbReference type="OrthoDB" id="10248487at2759"/>
<dbReference type="InterPro" id="IPR005334">
    <property type="entry name" value="Tctex-1-like"/>
</dbReference>
<dbReference type="GO" id="GO:0005737">
    <property type="term" value="C:cytoplasm"/>
    <property type="evidence" value="ECO:0007669"/>
    <property type="project" value="TreeGrafter"/>
</dbReference>
<proteinExistence type="inferred from homology"/>
<evidence type="ECO:0000313" key="3">
    <source>
        <dbReference type="Proteomes" id="UP001152795"/>
    </source>
</evidence>
<comment type="caution">
    <text evidence="2">The sequence shown here is derived from an EMBL/GenBank/DDBJ whole genome shotgun (WGS) entry which is preliminary data.</text>
</comment>
<keyword evidence="3" id="KW-1185">Reference proteome</keyword>
<reference evidence="2" key="1">
    <citation type="submission" date="2020-04" db="EMBL/GenBank/DDBJ databases">
        <authorList>
            <person name="Alioto T."/>
            <person name="Alioto T."/>
            <person name="Gomez Garrido J."/>
        </authorList>
    </citation>
    <scope>NUCLEOTIDE SEQUENCE</scope>
    <source>
        <strain evidence="2">A484AB</strain>
    </source>
</reference>
<protein>
    <submittedName>
        <fullName evidence="2">Uncharacterized protein</fullName>
    </submittedName>
</protein>
<gene>
    <name evidence="2" type="ORF">PACLA_8A044229</name>
</gene>
<organism evidence="2 3">
    <name type="scientific">Paramuricea clavata</name>
    <name type="common">Red gorgonian</name>
    <name type="synonym">Violescent sea-whip</name>
    <dbReference type="NCBI Taxonomy" id="317549"/>
    <lineage>
        <taxon>Eukaryota</taxon>
        <taxon>Metazoa</taxon>
        <taxon>Cnidaria</taxon>
        <taxon>Anthozoa</taxon>
        <taxon>Octocorallia</taxon>
        <taxon>Malacalcyonacea</taxon>
        <taxon>Plexauridae</taxon>
        <taxon>Paramuricea</taxon>
    </lineage>
</organism>
<dbReference type="GO" id="GO:0007018">
    <property type="term" value="P:microtubule-based movement"/>
    <property type="evidence" value="ECO:0007669"/>
    <property type="project" value="TreeGrafter"/>
</dbReference>
<dbReference type="AlphaFoldDB" id="A0A7D9DEH9"/>
<dbReference type="PANTHER" id="PTHR21255:SF65">
    <property type="entry name" value="TCTEX1 DOMAIN-CONTAINING PROTEIN 2"/>
    <property type="match status" value="1"/>
</dbReference>
<dbReference type="CDD" id="cd21451">
    <property type="entry name" value="DLC-like_TCTEX1D"/>
    <property type="match status" value="1"/>
</dbReference>
<name>A0A7D9DEH9_PARCT</name>
<dbReference type="GO" id="GO:0045505">
    <property type="term" value="F:dynein intermediate chain binding"/>
    <property type="evidence" value="ECO:0007669"/>
    <property type="project" value="TreeGrafter"/>
</dbReference>
<dbReference type="Pfam" id="PF03645">
    <property type="entry name" value="Tctex-1"/>
    <property type="match status" value="1"/>
</dbReference>
<dbReference type="EMBL" id="CACRXK020000660">
    <property type="protein sequence ID" value="CAB3983808.1"/>
    <property type="molecule type" value="Genomic_DNA"/>
</dbReference>
<dbReference type="Gene3D" id="3.30.1140.40">
    <property type="entry name" value="Tctex-1"/>
    <property type="match status" value="1"/>
</dbReference>
<accession>A0A7D9DEH9</accession>
<sequence>MAERPRRSSLFEVGFPLQKDRGSSIVNIQPSIFEHRPQKVVFENTYKMEPNKKLELKEIEKLMENTLESFLQNVTYDAIRCRSLVNSLSLTIREQVKLLDYKRYKVTCWVNIMENKSQGVRIASRCLWDDKKDNQVSAVYCNTSLVCLATVFLVYCE</sequence>
<dbReference type="Proteomes" id="UP001152795">
    <property type="component" value="Unassembled WGS sequence"/>
</dbReference>
<dbReference type="PANTHER" id="PTHR21255">
    <property type="entry name" value="T-COMPLEX-ASSOCIATED-TESTIS-EXPRESSED 1/ DYNEIN LIGHT CHAIN"/>
    <property type="match status" value="1"/>
</dbReference>
<dbReference type="GO" id="GO:0005868">
    <property type="term" value="C:cytoplasmic dynein complex"/>
    <property type="evidence" value="ECO:0007669"/>
    <property type="project" value="TreeGrafter"/>
</dbReference>
<dbReference type="InterPro" id="IPR038586">
    <property type="entry name" value="Tctex-1-like_sf"/>
</dbReference>
<evidence type="ECO:0000256" key="1">
    <source>
        <dbReference type="ARBA" id="ARBA00005361"/>
    </source>
</evidence>
<evidence type="ECO:0000313" key="2">
    <source>
        <dbReference type="EMBL" id="CAB3983808.1"/>
    </source>
</evidence>